<feature type="transmembrane region" description="Helical" evidence="1">
    <location>
        <begin position="102"/>
        <end position="124"/>
    </location>
</feature>
<feature type="transmembrane region" description="Helical" evidence="1">
    <location>
        <begin position="12"/>
        <end position="41"/>
    </location>
</feature>
<evidence type="ECO:0000313" key="3">
    <source>
        <dbReference type="Proteomes" id="UP001224622"/>
    </source>
</evidence>
<proteinExistence type="predicted"/>
<dbReference type="Proteomes" id="UP001224622">
    <property type="component" value="Unassembled WGS sequence"/>
</dbReference>
<name>A0AAJ1YDL0_SERFO</name>
<comment type="caution">
    <text evidence="2">The sequence shown here is derived from an EMBL/GenBank/DDBJ whole genome shotgun (WGS) entry which is preliminary data.</text>
</comment>
<gene>
    <name evidence="2" type="ORF">RDT67_18845</name>
</gene>
<keyword evidence="1" id="KW-1133">Transmembrane helix</keyword>
<dbReference type="Pfam" id="PF07296">
    <property type="entry name" value="TraP"/>
    <property type="match status" value="1"/>
</dbReference>
<evidence type="ECO:0000313" key="2">
    <source>
        <dbReference type="EMBL" id="MDQ9128478.1"/>
    </source>
</evidence>
<dbReference type="AlphaFoldDB" id="A0AAJ1YDL0"/>
<accession>A0AAJ1YDL0</accession>
<protein>
    <submittedName>
        <fullName evidence="2">Conjugal transfer protein TraP</fullName>
    </submittedName>
</protein>
<dbReference type="EMBL" id="JAVIGA010000023">
    <property type="protein sequence ID" value="MDQ9128478.1"/>
    <property type="molecule type" value="Genomic_DNA"/>
</dbReference>
<organism evidence="2 3">
    <name type="scientific">Serratia fonticola</name>
    <dbReference type="NCBI Taxonomy" id="47917"/>
    <lineage>
        <taxon>Bacteria</taxon>
        <taxon>Pseudomonadati</taxon>
        <taxon>Pseudomonadota</taxon>
        <taxon>Gammaproteobacteria</taxon>
        <taxon>Enterobacterales</taxon>
        <taxon>Yersiniaceae</taxon>
        <taxon>Serratia</taxon>
    </lineage>
</organism>
<keyword evidence="1" id="KW-0472">Membrane</keyword>
<dbReference type="RefSeq" id="WP_309048017.1">
    <property type="nucleotide sequence ID" value="NZ_JAVIGA010000023.1"/>
</dbReference>
<reference evidence="2" key="1">
    <citation type="submission" date="2023-08" db="EMBL/GenBank/DDBJ databases">
        <title>The Comparative Genomic Analysis of Yersiniaceae from Polar Regions.</title>
        <authorList>
            <person name="Goncharov A."/>
            <person name="Aslanov B."/>
            <person name="Kolodzhieva V."/>
            <person name="Azarov D."/>
            <person name="Mochov A."/>
            <person name="Lebedeva E."/>
        </authorList>
    </citation>
    <scope>NUCLEOTIDE SEQUENCE</scope>
    <source>
        <strain evidence="2">Vf</strain>
    </source>
</reference>
<dbReference type="InterPro" id="IPR009913">
    <property type="entry name" value="TraP"/>
</dbReference>
<sequence>MASKILSATVYGLSWLTWAFQWMVIWPAASLVLIFVLLFWLNNSTPGESLAAEIEFVRPVDSSEGEFFISRCYSGPGLPSVPFCQKEASSRDVYVENIDSSLSGYVTCLWLVMAGVYGGLAYLLGRTPNNLIKTAYGIEYVQCGASHQRTGKGVSVVFPVRKESKKQRIFEVFISSLAARKDDKEL</sequence>
<evidence type="ECO:0000256" key="1">
    <source>
        <dbReference type="SAM" id="Phobius"/>
    </source>
</evidence>
<keyword evidence="1" id="KW-0812">Transmembrane</keyword>